<dbReference type="InterPro" id="IPR036714">
    <property type="entry name" value="SDH_sf"/>
</dbReference>
<proteinExistence type="inferred from homology"/>
<dbReference type="SUPFAM" id="SSF109910">
    <property type="entry name" value="YgfY-like"/>
    <property type="match status" value="1"/>
</dbReference>
<name>A0A831WDK9_9GAMM</name>
<dbReference type="GO" id="GO:0005737">
    <property type="term" value="C:cytoplasm"/>
    <property type="evidence" value="ECO:0007669"/>
    <property type="project" value="UniProtKB-SubCell"/>
</dbReference>
<dbReference type="PANTHER" id="PTHR39585">
    <property type="entry name" value="FAD ASSEMBLY FACTOR SDHE"/>
    <property type="match status" value="1"/>
</dbReference>
<dbReference type="PANTHER" id="PTHR39585:SF1">
    <property type="entry name" value="FAD ASSEMBLY FACTOR SDHE"/>
    <property type="match status" value="1"/>
</dbReference>
<dbReference type="InterPro" id="IPR050531">
    <property type="entry name" value="SdhE_FAD_assembly_factor"/>
</dbReference>
<evidence type="ECO:0000313" key="6">
    <source>
        <dbReference type="EMBL" id="HEC07219.1"/>
    </source>
</evidence>
<dbReference type="EMBL" id="DRLF01000349">
    <property type="protein sequence ID" value="HEC07219.1"/>
    <property type="molecule type" value="Genomic_DNA"/>
</dbReference>
<evidence type="ECO:0000256" key="2">
    <source>
        <dbReference type="ARBA" id="ARBA00008571"/>
    </source>
</evidence>
<dbReference type="GO" id="GO:0006105">
    <property type="term" value="P:succinate metabolic process"/>
    <property type="evidence" value="ECO:0007669"/>
    <property type="project" value="TreeGrafter"/>
</dbReference>
<reference evidence="6" key="1">
    <citation type="journal article" date="2020" name="mSystems">
        <title>Genome- and Community-Level Interaction Insights into Carbon Utilization and Element Cycling Functions of Hydrothermarchaeota in Hydrothermal Sediment.</title>
        <authorList>
            <person name="Zhou Z."/>
            <person name="Liu Y."/>
            <person name="Xu W."/>
            <person name="Pan J."/>
            <person name="Luo Z.H."/>
            <person name="Li M."/>
        </authorList>
    </citation>
    <scope>NUCLEOTIDE SEQUENCE [LARGE SCALE GENOMIC DNA]</scope>
    <source>
        <strain evidence="6">HyVt-458</strain>
    </source>
</reference>
<sequence length="81" mass="10003">MTRQPFREKERLQWQCRRGMLELDCLFRRFLDEHYDSQPADIQQAFRQLLREADPHLFRWLINDPEEAPEKYQAVLRAIRS</sequence>
<keyword evidence="5" id="KW-0143">Chaperone</keyword>
<dbReference type="Pfam" id="PF03937">
    <property type="entry name" value="Sdh5"/>
    <property type="match status" value="1"/>
</dbReference>
<comment type="similarity">
    <text evidence="2">Belongs to the SdhE FAD assembly factor family.</text>
</comment>
<dbReference type="InterPro" id="IPR005631">
    <property type="entry name" value="SDH"/>
</dbReference>
<keyword evidence="4" id="KW-0963">Cytoplasm</keyword>
<evidence type="ECO:0000256" key="1">
    <source>
        <dbReference type="ARBA" id="ARBA00004496"/>
    </source>
</evidence>
<dbReference type="Proteomes" id="UP000886339">
    <property type="component" value="Unassembled WGS sequence"/>
</dbReference>
<protein>
    <recommendedName>
        <fullName evidence="3">FAD assembly factor SdhE</fullName>
    </recommendedName>
</protein>
<dbReference type="AlphaFoldDB" id="A0A831WDK9"/>
<comment type="caution">
    <text evidence="6">The sequence shown here is derived from an EMBL/GenBank/DDBJ whole genome shotgun (WGS) entry which is preliminary data.</text>
</comment>
<dbReference type="Gene3D" id="1.10.150.250">
    <property type="entry name" value="Flavinator of succinate dehydrogenase"/>
    <property type="match status" value="1"/>
</dbReference>
<comment type="subcellular location">
    <subcellularLocation>
        <location evidence="1">Cytoplasm</location>
    </subcellularLocation>
</comment>
<organism evidence="6">
    <name type="scientific">Thiolapillus brandeum</name>
    <dbReference type="NCBI Taxonomy" id="1076588"/>
    <lineage>
        <taxon>Bacteria</taxon>
        <taxon>Pseudomonadati</taxon>
        <taxon>Pseudomonadota</taxon>
        <taxon>Gammaproteobacteria</taxon>
        <taxon>Chromatiales</taxon>
        <taxon>Sedimenticolaceae</taxon>
        <taxon>Thiolapillus</taxon>
    </lineage>
</organism>
<evidence type="ECO:0000256" key="3">
    <source>
        <dbReference type="ARBA" id="ARBA00019418"/>
    </source>
</evidence>
<gene>
    <name evidence="6" type="ORF">ENJ12_10220</name>
</gene>
<evidence type="ECO:0000256" key="5">
    <source>
        <dbReference type="ARBA" id="ARBA00023186"/>
    </source>
</evidence>
<accession>A0A831WDK9</accession>
<evidence type="ECO:0000256" key="4">
    <source>
        <dbReference type="ARBA" id="ARBA00022490"/>
    </source>
</evidence>